<accession>A0A2P6NBZ7</accession>
<comment type="catalytic activity">
    <reaction evidence="8">
        <text>a 5,6-dihydrouridine in mRNA + NADP(+) = a uridine in mRNA + NADPH + H(+)</text>
        <dbReference type="Rhea" id="RHEA:69855"/>
        <dbReference type="Rhea" id="RHEA-COMP:14658"/>
        <dbReference type="Rhea" id="RHEA-COMP:17789"/>
        <dbReference type="ChEBI" id="CHEBI:15378"/>
        <dbReference type="ChEBI" id="CHEBI:57783"/>
        <dbReference type="ChEBI" id="CHEBI:58349"/>
        <dbReference type="ChEBI" id="CHEBI:65315"/>
        <dbReference type="ChEBI" id="CHEBI:74443"/>
    </reaction>
    <physiologicalReaction direction="right-to-left" evidence="8">
        <dbReference type="Rhea" id="RHEA:69857"/>
    </physiologicalReaction>
</comment>
<evidence type="ECO:0000256" key="9">
    <source>
        <dbReference type="ARBA" id="ARBA00049513"/>
    </source>
</evidence>
<dbReference type="Proteomes" id="UP000241769">
    <property type="component" value="Unassembled WGS sequence"/>
</dbReference>
<keyword evidence="2 10" id="KW-0285">Flavoprotein</keyword>
<keyword evidence="4 10" id="KW-0819">tRNA processing</keyword>
<dbReference type="PANTHER" id="PTHR45846">
    <property type="entry name" value="TRNA-DIHYDROURIDINE(47) SYNTHASE [NAD(P)(+)]-LIKE"/>
    <property type="match status" value="1"/>
</dbReference>
<feature type="binding site" evidence="12">
    <location>
        <position position="170"/>
    </location>
    <ligand>
        <name>FMN</name>
        <dbReference type="ChEBI" id="CHEBI:58210"/>
    </ligand>
</feature>
<evidence type="ECO:0000256" key="5">
    <source>
        <dbReference type="ARBA" id="ARBA00023002"/>
    </source>
</evidence>
<comment type="catalytic activity">
    <reaction evidence="6">
        <text>5,6-dihydrouridine(47) in tRNA + NAD(+) = uridine(47) in tRNA + NADH + H(+)</text>
        <dbReference type="Rhea" id="RHEA:53364"/>
        <dbReference type="Rhea" id="RHEA-COMP:13539"/>
        <dbReference type="Rhea" id="RHEA-COMP:13540"/>
        <dbReference type="ChEBI" id="CHEBI:15378"/>
        <dbReference type="ChEBI" id="CHEBI:57540"/>
        <dbReference type="ChEBI" id="CHEBI:57945"/>
        <dbReference type="ChEBI" id="CHEBI:65315"/>
        <dbReference type="ChEBI" id="CHEBI:74443"/>
        <dbReference type="EC" id="1.3.1.89"/>
    </reaction>
    <physiologicalReaction direction="right-to-left" evidence="6">
        <dbReference type="Rhea" id="RHEA:53366"/>
    </physiologicalReaction>
</comment>
<dbReference type="InterPro" id="IPR001269">
    <property type="entry name" value="DUS_fam"/>
</dbReference>
<dbReference type="Pfam" id="PF01207">
    <property type="entry name" value="Dus"/>
    <property type="match status" value="1"/>
</dbReference>
<organism evidence="14 15">
    <name type="scientific">Planoprotostelium fungivorum</name>
    <dbReference type="NCBI Taxonomy" id="1890364"/>
    <lineage>
        <taxon>Eukaryota</taxon>
        <taxon>Amoebozoa</taxon>
        <taxon>Evosea</taxon>
        <taxon>Variosea</taxon>
        <taxon>Cavosteliida</taxon>
        <taxon>Cavosteliaceae</taxon>
        <taxon>Planoprotostelium</taxon>
    </lineage>
</organism>
<feature type="domain" description="DUS-like FMN-binding" evidence="13">
    <location>
        <begin position="9"/>
        <end position="317"/>
    </location>
</feature>
<keyword evidence="3 10" id="KW-0288">FMN</keyword>
<evidence type="ECO:0000313" key="15">
    <source>
        <dbReference type="Proteomes" id="UP000241769"/>
    </source>
</evidence>
<comment type="function">
    <text evidence="10">Catalyzes the synthesis of dihydrouridine, a modified base found in the D-loop of most tRNAs.</text>
</comment>
<dbReference type="InterPro" id="IPR013785">
    <property type="entry name" value="Aldolase_TIM"/>
</dbReference>
<comment type="caution">
    <text evidence="14">The sequence shown here is derived from an EMBL/GenBank/DDBJ whole genome shotgun (WGS) entry which is preliminary data.</text>
</comment>
<evidence type="ECO:0000256" key="12">
    <source>
        <dbReference type="PIRSR" id="PIRSR006621-2"/>
    </source>
</evidence>
<dbReference type="EMBL" id="MDYQ01000124">
    <property type="protein sequence ID" value="PRP81452.1"/>
    <property type="molecule type" value="Genomic_DNA"/>
</dbReference>
<keyword evidence="15" id="KW-1185">Reference proteome</keyword>
<comment type="catalytic activity">
    <reaction evidence="7">
        <text>a 5,6-dihydrouridine in mRNA + NAD(+) = a uridine in mRNA + NADH + H(+)</text>
        <dbReference type="Rhea" id="RHEA:69851"/>
        <dbReference type="Rhea" id="RHEA-COMP:14658"/>
        <dbReference type="Rhea" id="RHEA-COMP:17789"/>
        <dbReference type="ChEBI" id="CHEBI:15378"/>
        <dbReference type="ChEBI" id="CHEBI:57540"/>
        <dbReference type="ChEBI" id="CHEBI:57945"/>
        <dbReference type="ChEBI" id="CHEBI:65315"/>
        <dbReference type="ChEBI" id="CHEBI:74443"/>
    </reaction>
    <physiologicalReaction direction="right-to-left" evidence="7">
        <dbReference type="Rhea" id="RHEA:69853"/>
    </physiologicalReaction>
</comment>
<feature type="binding site" evidence="12">
    <location>
        <position position="140"/>
    </location>
    <ligand>
        <name>FMN</name>
        <dbReference type="ChEBI" id="CHEBI:58210"/>
    </ligand>
</feature>
<dbReference type="PIRSF" id="PIRSF006621">
    <property type="entry name" value="Dus"/>
    <property type="match status" value="1"/>
</dbReference>
<comment type="cofactor">
    <cofactor evidence="10 12">
        <name>FMN</name>
        <dbReference type="ChEBI" id="CHEBI:58210"/>
    </cofactor>
</comment>
<reference evidence="14 15" key="1">
    <citation type="journal article" date="2018" name="Genome Biol. Evol.">
        <title>Multiple Roots of Fruiting Body Formation in Amoebozoa.</title>
        <authorList>
            <person name="Hillmann F."/>
            <person name="Forbes G."/>
            <person name="Novohradska S."/>
            <person name="Ferling I."/>
            <person name="Riege K."/>
            <person name="Groth M."/>
            <person name="Westermann M."/>
            <person name="Marz M."/>
            <person name="Spaller T."/>
            <person name="Winckler T."/>
            <person name="Schaap P."/>
            <person name="Glockner G."/>
        </authorList>
    </citation>
    <scope>NUCLEOTIDE SEQUENCE [LARGE SCALE GENOMIC DNA]</scope>
    <source>
        <strain evidence="14 15">Jena</strain>
    </source>
</reference>
<comment type="similarity">
    <text evidence="10">Belongs to the dus family.</text>
</comment>
<gene>
    <name evidence="14" type="ORF">PROFUN_10982</name>
</gene>
<dbReference type="GO" id="GO:0106414">
    <property type="term" value="F:mRNA dihydrouridine synthase activity"/>
    <property type="evidence" value="ECO:0007669"/>
    <property type="project" value="RHEA"/>
</dbReference>
<evidence type="ECO:0000256" key="11">
    <source>
        <dbReference type="PIRSR" id="PIRSR006621-1"/>
    </source>
</evidence>
<evidence type="ECO:0000256" key="7">
    <source>
        <dbReference type="ARBA" id="ARBA00048342"/>
    </source>
</evidence>
<dbReference type="CDD" id="cd02801">
    <property type="entry name" value="DUS_like_FMN"/>
    <property type="match status" value="1"/>
</dbReference>
<dbReference type="GO" id="GO:0050660">
    <property type="term" value="F:flavin adenine dinucleotide binding"/>
    <property type="evidence" value="ECO:0007669"/>
    <property type="project" value="InterPro"/>
</dbReference>
<dbReference type="EC" id="1.3.1.-" evidence="10"/>
<evidence type="ECO:0000259" key="13">
    <source>
        <dbReference type="Pfam" id="PF01207"/>
    </source>
</evidence>
<evidence type="ECO:0000256" key="3">
    <source>
        <dbReference type="ARBA" id="ARBA00022643"/>
    </source>
</evidence>
<comment type="similarity">
    <text evidence="1">Belongs to the Dus family. Dus3 subfamily.</text>
</comment>
<evidence type="ECO:0000256" key="2">
    <source>
        <dbReference type="ARBA" id="ARBA00022630"/>
    </source>
</evidence>
<dbReference type="STRING" id="1890364.A0A2P6NBZ7"/>
<proteinExistence type="inferred from homology"/>
<keyword evidence="12" id="KW-0547">Nucleotide-binding</keyword>
<name>A0A2P6NBZ7_9EUKA</name>
<protein>
    <recommendedName>
        <fullName evidence="10">tRNA-dihydrouridine synthase</fullName>
        <ecNumber evidence="10">1.3.1.-</ecNumber>
    </recommendedName>
</protein>
<comment type="catalytic activity">
    <reaction evidence="9">
        <text>5,6-dihydrouridine(47) in tRNA + NADP(+) = uridine(47) in tRNA + NADPH + H(+)</text>
        <dbReference type="Rhea" id="RHEA:53360"/>
        <dbReference type="Rhea" id="RHEA-COMP:13539"/>
        <dbReference type="Rhea" id="RHEA-COMP:13540"/>
        <dbReference type="ChEBI" id="CHEBI:15378"/>
        <dbReference type="ChEBI" id="CHEBI:57783"/>
        <dbReference type="ChEBI" id="CHEBI:58349"/>
        <dbReference type="ChEBI" id="CHEBI:65315"/>
        <dbReference type="ChEBI" id="CHEBI:74443"/>
        <dbReference type="EC" id="1.3.1.89"/>
    </reaction>
    <physiologicalReaction direction="right-to-left" evidence="9">
        <dbReference type="Rhea" id="RHEA:53362"/>
    </physiologicalReaction>
</comment>
<evidence type="ECO:0000256" key="10">
    <source>
        <dbReference type="PIRNR" id="PIRNR006621"/>
    </source>
</evidence>
<feature type="binding site" evidence="12">
    <location>
        <position position="57"/>
    </location>
    <ligand>
        <name>FMN</name>
        <dbReference type="ChEBI" id="CHEBI:58210"/>
    </ligand>
</feature>
<feature type="binding site" evidence="12">
    <location>
        <begin position="223"/>
        <end position="224"/>
    </location>
    <ligand>
        <name>FMN</name>
        <dbReference type="ChEBI" id="CHEBI:58210"/>
    </ligand>
</feature>
<feature type="active site" description="Proton donor" evidence="11">
    <location>
        <position position="89"/>
    </location>
</feature>
<dbReference type="InParanoid" id="A0A2P6NBZ7"/>
<evidence type="ECO:0000256" key="1">
    <source>
        <dbReference type="ARBA" id="ARBA00005451"/>
    </source>
</evidence>
<evidence type="ECO:0000256" key="6">
    <source>
        <dbReference type="ARBA" id="ARBA00048266"/>
    </source>
</evidence>
<evidence type="ECO:0000313" key="14">
    <source>
        <dbReference type="EMBL" id="PRP81452.1"/>
    </source>
</evidence>
<keyword evidence="5 10" id="KW-0560">Oxidoreductase</keyword>
<evidence type="ECO:0000256" key="4">
    <source>
        <dbReference type="ARBA" id="ARBA00022694"/>
    </source>
</evidence>
<dbReference type="Gene3D" id="3.20.20.70">
    <property type="entry name" value="Aldolase class I"/>
    <property type="match status" value="1"/>
</dbReference>
<dbReference type="GO" id="GO:0003723">
    <property type="term" value="F:RNA binding"/>
    <property type="evidence" value="ECO:0007669"/>
    <property type="project" value="TreeGrafter"/>
</dbReference>
<dbReference type="GO" id="GO:0102265">
    <property type="term" value="F:tRNA-dihydrouridine47 synthase activity"/>
    <property type="evidence" value="ECO:0007669"/>
    <property type="project" value="UniProtKB-EC"/>
</dbReference>
<dbReference type="AlphaFoldDB" id="A0A2P6NBZ7"/>
<dbReference type="PANTHER" id="PTHR45846:SF1">
    <property type="entry name" value="TRNA-DIHYDROURIDINE(47) SYNTHASE [NAD(P)(+)]-LIKE"/>
    <property type="match status" value="1"/>
</dbReference>
<dbReference type="InterPro" id="IPR035587">
    <property type="entry name" value="DUS-like_FMN-bd"/>
</dbReference>
<evidence type="ECO:0000256" key="8">
    <source>
        <dbReference type="ARBA" id="ARBA00049447"/>
    </source>
</evidence>
<dbReference type="OrthoDB" id="10262250at2759"/>
<sequence length="325" mass="37392">MASRFQLMAAPLEGYSDRAFRKLCHNHGASKTFTEMARVEALSKNNKSTWSRVITVQLLPTTTDHLKKFLDMWHAKGYQTSEWNLNLGCPSPNLVSKGLGVAMMKRINKINQHIDILKETGVLLRCNLIPDSYQLPVSIKIRLGMNEMEASQRCYLNTIKNTNADYYIVHARNGKQKSSDKPDWSVYRDCVVDGKIVIANGDIRTTADLDFLRISGISGVMMGRVAVQNPTIFSQFVNHMENPSQPASHAKTTEERQKVVEEVKREYDRLLSTYYASEEEAQREKYRSNFMRHFANPKYEDMMRMSRMYRRLTSKLNDIECTGEP</sequence>
<dbReference type="SUPFAM" id="SSF51395">
    <property type="entry name" value="FMN-linked oxidoreductases"/>
    <property type="match status" value="1"/>
</dbReference>